<dbReference type="GO" id="GO:0016020">
    <property type="term" value="C:membrane"/>
    <property type="evidence" value="ECO:0007669"/>
    <property type="project" value="UniProtKB-SubCell"/>
</dbReference>
<keyword evidence="2" id="KW-1133">Transmembrane helix</keyword>
<dbReference type="AlphaFoldDB" id="A0A7G9SJ98"/>
<accession>A0A7G9SJ98</accession>
<dbReference type="InterPro" id="IPR026841">
    <property type="entry name" value="Aur1/Ipt1"/>
</dbReference>
<dbReference type="Pfam" id="PF14378">
    <property type="entry name" value="PAP2_3"/>
    <property type="match status" value="1"/>
</dbReference>
<feature type="transmembrane region" description="Helical" evidence="2">
    <location>
        <begin position="148"/>
        <end position="168"/>
    </location>
</feature>
<reference evidence="4 5" key="1">
    <citation type="submission" date="2020-08" db="EMBL/GenBank/DDBJ databases">
        <title>Genome sequence of Sphingomonas lutea KCTC 23642T.</title>
        <authorList>
            <person name="Hyun D.-W."/>
            <person name="Bae J.-W."/>
        </authorList>
    </citation>
    <scope>NUCLEOTIDE SEQUENCE [LARGE SCALE GENOMIC DNA]</scope>
    <source>
        <strain evidence="4 5">KCTC 23642</strain>
    </source>
</reference>
<feature type="transmembrane region" description="Helical" evidence="2">
    <location>
        <begin position="30"/>
        <end position="49"/>
    </location>
</feature>
<dbReference type="RefSeq" id="WP_187538947.1">
    <property type="nucleotide sequence ID" value="NZ_BAABJT010000001.1"/>
</dbReference>
<dbReference type="CDD" id="cd01610">
    <property type="entry name" value="PAP2_like"/>
    <property type="match status" value="1"/>
</dbReference>
<feature type="transmembrane region" description="Helical" evidence="2">
    <location>
        <begin position="240"/>
        <end position="257"/>
    </location>
</feature>
<protein>
    <submittedName>
        <fullName evidence="4">Phosphatase PAP2 family protein</fullName>
    </submittedName>
</protein>
<evidence type="ECO:0000313" key="4">
    <source>
        <dbReference type="EMBL" id="QNN67923.1"/>
    </source>
</evidence>
<gene>
    <name evidence="4" type="ORF">H9L13_03105</name>
</gene>
<feature type="transmembrane region" description="Helical" evidence="2">
    <location>
        <begin position="213"/>
        <end position="233"/>
    </location>
</feature>
<sequence>MRFAYALLSLWALSLSLVFAVSDLSLGSSPAFAGFGVLMWILVSALVARRYGFDRIALFLEAVSFMPLVGAVTVATTFSLASISGPMRDAELIGFDAAIGFHWLQLFDLYQRTPGMMTVFQSAYSSFIAQVWLVPILLLILKKRDRLPVLFTAWSIASLLTAIIFPFAPADGPYLHYGITKEEVPELRRVWQWQFGPLINGIRSGEITEFSNAIMGIVSLPSFHTSGAIMFAWALYDRKILGPILILLNLGMIFSTLVNGAHYLADIIGGVVVAMVALAVATKRTTTGHRERSASRSIRSQRSTVTGSPS</sequence>
<evidence type="ECO:0000256" key="2">
    <source>
        <dbReference type="SAM" id="Phobius"/>
    </source>
</evidence>
<dbReference type="KEGG" id="slut:H9L13_03105"/>
<feature type="transmembrane region" description="Helical" evidence="2">
    <location>
        <begin position="56"/>
        <end position="81"/>
    </location>
</feature>
<feature type="domain" description="Inositolphosphotransferase Aur1/Ipt1" evidence="3">
    <location>
        <begin position="91"/>
        <end position="279"/>
    </location>
</feature>
<feature type="region of interest" description="Disordered" evidence="1">
    <location>
        <begin position="287"/>
        <end position="310"/>
    </location>
</feature>
<organism evidence="4 5">
    <name type="scientific">Sphingomonas lutea</name>
    <dbReference type="NCBI Taxonomy" id="1045317"/>
    <lineage>
        <taxon>Bacteria</taxon>
        <taxon>Pseudomonadati</taxon>
        <taxon>Pseudomonadota</taxon>
        <taxon>Alphaproteobacteria</taxon>
        <taxon>Sphingomonadales</taxon>
        <taxon>Sphingomonadaceae</taxon>
        <taxon>Sphingomonas</taxon>
    </lineage>
</organism>
<feature type="transmembrane region" description="Helical" evidence="2">
    <location>
        <begin position="263"/>
        <end position="282"/>
    </location>
</feature>
<evidence type="ECO:0000259" key="3">
    <source>
        <dbReference type="Pfam" id="PF14378"/>
    </source>
</evidence>
<dbReference type="EMBL" id="CP060718">
    <property type="protein sequence ID" value="QNN67923.1"/>
    <property type="molecule type" value="Genomic_DNA"/>
</dbReference>
<keyword evidence="2" id="KW-0472">Membrane</keyword>
<evidence type="ECO:0000256" key="1">
    <source>
        <dbReference type="SAM" id="MobiDB-lite"/>
    </source>
</evidence>
<dbReference type="Proteomes" id="UP000515971">
    <property type="component" value="Chromosome"/>
</dbReference>
<keyword evidence="2" id="KW-0812">Transmembrane</keyword>
<feature type="transmembrane region" description="Helical" evidence="2">
    <location>
        <begin position="123"/>
        <end position="141"/>
    </location>
</feature>
<evidence type="ECO:0000313" key="5">
    <source>
        <dbReference type="Proteomes" id="UP000515971"/>
    </source>
</evidence>
<name>A0A7G9SJ98_9SPHN</name>
<keyword evidence="5" id="KW-1185">Reference proteome</keyword>
<dbReference type="Gene3D" id="1.20.144.10">
    <property type="entry name" value="Phosphatidic acid phosphatase type 2/haloperoxidase"/>
    <property type="match status" value="1"/>
</dbReference>
<proteinExistence type="predicted"/>